<proteinExistence type="predicted"/>
<evidence type="ECO:0000313" key="3">
    <source>
        <dbReference type="Proteomes" id="UP001369815"/>
    </source>
</evidence>
<dbReference type="CDD" id="cd04301">
    <property type="entry name" value="NAT_SF"/>
    <property type="match status" value="1"/>
</dbReference>
<dbReference type="PANTHER" id="PTHR42791">
    <property type="entry name" value="GNAT FAMILY ACETYLTRANSFERASE"/>
    <property type="match status" value="1"/>
</dbReference>
<sequence>MTWKIDGCTVADAPALARNNMSAFWEDPTWILLWPEGTTLGRLIESATKRYPRNLVTGRDEKRHEKAVDPVTGELVGYARWILPPSHFTKEDGSPEWPEAQVPDVSDEEKQRFEEEAKSAWWNARKEISGIDDKNDEVMDRLLAQGIYIKLDYLAVHPNNKGKGIATALVESGIRHAENIGLPLFTMSYKAGRGVYARLGFREVERVIQDDTKYGGKGEYGTYFMIYDVPKKE</sequence>
<dbReference type="GO" id="GO:0016747">
    <property type="term" value="F:acyltransferase activity, transferring groups other than amino-acyl groups"/>
    <property type="evidence" value="ECO:0007669"/>
    <property type="project" value="InterPro"/>
</dbReference>
<dbReference type="InterPro" id="IPR016181">
    <property type="entry name" value="Acyl_CoA_acyltransferase"/>
</dbReference>
<dbReference type="SUPFAM" id="SSF55729">
    <property type="entry name" value="Acyl-CoA N-acyltransferases (Nat)"/>
    <property type="match status" value="1"/>
</dbReference>
<reference evidence="2 3" key="1">
    <citation type="journal article" date="2024" name="Front Chem Biol">
        <title>Unveiling the potential of Daldinia eschscholtzii MFLUCC 19-0629 through bioactivity and bioinformatics studies for enhanced sustainable agriculture production.</title>
        <authorList>
            <person name="Brooks S."/>
            <person name="Weaver J.A."/>
            <person name="Klomchit A."/>
            <person name="Alharthi S.A."/>
            <person name="Onlamun T."/>
            <person name="Nurani R."/>
            <person name="Vong T.K."/>
            <person name="Alberti F."/>
            <person name="Greco C."/>
        </authorList>
    </citation>
    <scope>NUCLEOTIDE SEQUENCE [LARGE SCALE GENOMIC DNA]</scope>
    <source>
        <strain evidence="2">MFLUCC 19-0629</strain>
    </source>
</reference>
<name>A0AAX6MT66_9PEZI</name>
<dbReference type="PROSITE" id="PS51186">
    <property type="entry name" value="GNAT"/>
    <property type="match status" value="1"/>
</dbReference>
<dbReference type="EMBL" id="JBANMG010000003">
    <property type="protein sequence ID" value="KAK6955623.1"/>
    <property type="molecule type" value="Genomic_DNA"/>
</dbReference>
<accession>A0AAX6MT66</accession>
<dbReference type="InterPro" id="IPR052523">
    <property type="entry name" value="Trichothecene_AcTrans"/>
</dbReference>
<keyword evidence="3" id="KW-1185">Reference proteome</keyword>
<dbReference type="AlphaFoldDB" id="A0AAX6MT66"/>
<dbReference type="InterPro" id="IPR000182">
    <property type="entry name" value="GNAT_dom"/>
</dbReference>
<evidence type="ECO:0000313" key="2">
    <source>
        <dbReference type="EMBL" id="KAK6955623.1"/>
    </source>
</evidence>
<comment type="caution">
    <text evidence="2">The sequence shown here is derived from an EMBL/GenBank/DDBJ whole genome shotgun (WGS) entry which is preliminary data.</text>
</comment>
<dbReference type="Proteomes" id="UP001369815">
    <property type="component" value="Unassembled WGS sequence"/>
</dbReference>
<dbReference type="PANTHER" id="PTHR42791:SF2">
    <property type="entry name" value="N-ACETYLTRANSFERASE DOMAIN-CONTAINING PROTEIN"/>
    <property type="match status" value="1"/>
</dbReference>
<dbReference type="Gene3D" id="3.40.630.30">
    <property type="match status" value="1"/>
</dbReference>
<feature type="domain" description="N-acetyltransferase" evidence="1">
    <location>
        <begin position="92"/>
        <end position="230"/>
    </location>
</feature>
<dbReference type="Pfam" id="PF13673">
    <property type="entry name" value="Acetyltransf_10"/>
    <property type="match status" value="1"/>
</dbReference>
<protein>
    <recommendedName>
        <fullName evidence="1">N-acetyltransferase domain-containing protein</fullName>
    </recommendedName>
</protein>
<organism evidence="2 3">
    <name type="scientific">Daldinia eschscholtzii</name>
    <dbReference type="NCBI Taxonomy" id="292717"/>
    <lineage>
        <taxon>Eukaryota</taxon>
        <taxon>Fungi</taxon>
        <taxon>Dikarya</taxon>
        <taxon>Ascomycota</taxon>
        <taxon>Pezizomycotina</taxon>
        <taxon>Sordariomycetes</taxon>
        <taxon>Xylariomycetidae</taxon>
        <taxon>Xylariales</taxon>
        <taxon>Hypoxylaceae</taxon>
        <taxon>Daldinia</taxon>
    </lineage>
</organism>
<gene>
    <name evidence="2" type="ORF">Daesc_003265</name>
</gene>
<evidence type="ECO:0000259" key="1">
    <source>
        <dbReference type="PROSITE" id="PS51186"/>
    </source>
</evidence>